<evidence type="ECO:0000313" key="1">
    <source>
        <dbReference type="EMBL" id="WGL16911.1"/>
    </source>
</evidence>
<organism evidence="1 2">
    <name type="scientific">Microbulbifer bruguierae</name>
    <dbReference type="NCBI Taxonomy" id="3029061"/>
    <lineage>
        <taxon>Bacteria</taxon>
        <taxon>Pseudomonadati</taxon>
        <taxon>Pseudomonadota</taxon>
        <taxon>Gammaproteobacteria</taxon>
        <taxon>Cellvibrionales</taxon>
        <taxon>Microbulbiferaceae</taxon>
        <taxon>Microbulbifer</taxon>
    </lineage>
</organism>
<reference evidence="1 2" key="1">
    <citation type="submission" date="2023-02" db="EMBL/GenBank/DDBJ databases">
        <title>Description and genomic characterization of Microbulbifer bruguierae sp. nov., isolated from the sediment of mangrove plant Bruguiera sexangula.</title>
        <authorList>
            <person name="Long M."/>
        </authorList>
    </citation>
    <scope>NUCLEOTIDE SEQUENCE [LARGE SCALE GENOMIC DNA]</scope>
    <source>
        <strain evidence="1 2">H12</strain>
    </source>
</reference>
<protein>
    <recommendedName>
        <fullName evidence="3">Transposase</fullName>
    </recommendedName>
</protein>
<gene>
    <name evidence="1" type="ORF">PVT68_01100</name>
</gene>
<sequence>MNETGQPRDKRRTPLPPANCAFFMQRKFIYKNQLVTDDFNICVPTISRLATLGKRGRLVWKKYCQGLTWREKAGFSDFRDSDKEPGAMPG</sequence>
<accession>A0ABY8NDB5</accession>
<proteinExistence type="predicted"/>
<dbReference type="RefSeq" id="WP_280320731.1">
    <property type="nucleotide sequence ID" value="NZ_CP118605.1"/>
</dbReference>
<evidence type="ECO:0008006" key="3">
    <source>
        <dbReference type="Google" id="ProtNLM"/>
    </source>
</evidence>
<evidence type="ECO:0000313" key="2">
    <source>
        <dbReference type="Proteomes" id="UP001236500"/>
    </source>
</evidence>
<dbReference type="Proteomes" id="UP001236500">
    <property type="component" value="Chromosome"/>
</dbReference>
<dbReference type="EMBL" id="CP118605">
    <property type="protein sequence ID" value="WGL16911.1"/>
    <property type="molecule type" value="Genomic_DNA"/>
</dbReference>
<name>A0ABY8NDB5_9GAMM</name>
<keyword evidence="2" id="KW-1185">Reference proteome</keyword>